<dbReference type="SUPFAM" id="SSF52540">
    <property type="entry name" value="P-loop containing nucleoside triphosphate hydrolases"/>
    <property type="match status" value="1"/>
</dbReference>
<evidence type="ECO:0000313" key="1">
    <source>
        <dbReference type="EMBL" id="VUZ46863.1"/>
    </source>
</evidence>
<dbReference type="PANTHER" id="PTHR47979">
    <property type="entry name" value="DRAB11-RELATED"/>
    <property type="match status" value="1"/>
</dbReference>
<accession>A0A564YJT1</accession>
<dbReference type="PROSITE" id="PS51421">
    <property type="entry name" value="RAS"/>
    <property type="match status" value="1"/>
</dbReference>
<dbReference type="GO" id="GO:0003924">
    <property type="term" value="F:GTPase activity"/>
    <property type="evidence" value="ECO:0007669"/>
    <property type="project" value="InterPro"/>
</dbReference>
<sequence>MLVGNKIDLVERAVMKEEAREFAMRSSMLFVETSALTSENINNCFHQLVSSIVRSPCFEANRKPKSNINLEDASHEASSGCIC</sequence>
<dbReference type="Proteomes" id="UP000321570">
    <property type="component" value="Unassembled WGS sequence"/>
</dbReference>
<keyword evidence="2" id="KW-1185">Reference proteome</keyword>
<evidence type="ECO:0000313" key="2">
    <source>
        <dbReference type="Proteomes" id="UP000321570"/>
    </source>
</evidence>
<dbReference type="PROSITE" id="PS51419">
    <property type="entry name" value="RAB"/>
    <property type="match status" value="1"/>
</dbReference>
<dbReference type="AlphaFoldDB" id="A0A564YJT1"/>
<organism evidence="1 2">
    <name type="scientific">Hymenolepis diminuta</name>
    <name type="common">Rat tapeworm</name>
    <dbReference type="NCBI Taxonomy" id="6216"/>
    <lineage>
        <taxon>Eukaryota</taxon>
        <taxon>Metazoa</taxon>
        <taxon>Spiralia</taxon>
        <taxon>Lophotrochozoa</taxon>
        <taxon>Platyhelminthes</taxon>
        <taxon>Cestoda</taxon>
        <taxon>Eucestoda</taxon>
        <taxon>Cyclophyllidea</taxon>
        <taxon>Hymenolepididae</taxon>
        <taxon>Hymenolepis</taxon>
    </lineage>
</organism>
<dbReference type="InterPro" id="IPR001806">
    <property type="entry name" value="Small_GTPase"/>
</dbReference>
<dbReference type="GO" id="GO:0005525">
    <property type="term" value="F:GTP binding"/>
    <property type="evidence" value="ECO:0007669"/>
    <property type="project" value="InterPro"/>
</dbReference>
<gene>
    <name evidence="1" type="ORF">WMSIL1_LOCUS6514</name>
</gene>
<proteinExistence type="predicted"/>
<dbReference type="EMBL" id="CABIJS010000222">
    <property type="protein sequence ID" value="VUZ46863.1"/>
    <property type="molecule type" value="Genomic_DNA"/>
</dbReference>
<dbReference type="InterPro" id="IPR050209">
    <property type="entry name" value="Rab_GTPases_membrane_traffic"/>
</dbReference>
<dbReference type="SMART" id="SM00175">
    <property type="entry name" value="RAB"/>
    <property type="match status" value="1"/>
</dbReference>
<protein>
    <submittedName>
        <fullName evidence="1">Uncharacterized protein</fullName>
    </submittedName>
</protein>
<dbReference type="Gene3D" id="3.40.50.300">
    <property type="entry name" value="P-loop containing nucleotide triphosphate hydrolases"/>
    <property type="match status" value="1"/>
</dbReference>
<dbReference type="Pfam" id="PF00071">
    <property type="entry name" value="Ras"/>
    <property type="match status" value="1"/>
</dbReference>
<reference evidence="1 2" key="1">
    <citation type="submission" date="2019-07" db="EMBL/GenBank/DDBJ databases">
        <authorList>
            <person name="Jastrzebski P J."/>
            <person name="Paukszto L."/>
            <person name="Jastrzebski P J."/>
        </authorList>
    </citation>
    <scope>NUCLEOTIDE SEQUENCE [LARGE SCALE GENOMIC DNA]</scope>
    <source>
        <strain evidence="1 2">WMS-il1</strain>
    </source>
</reference>
<name>A0A564YJT1_HYMDI</name>
<dbReference type="InterPro" id="IPR027417">
    <property type="entry name" value="P-loop_NTPase"/>
</dbReference>